<keyword evidence="2 3" id="KW-0802">TPR repeat</keyword>
<dbReference type="Gene3D" id="1.25.40.10">
    <property type="entry name" value="Tetratricopeptide repeat domain"/>
    <property type="match status" value="2"/>
</dbReference>
<dbReference type="RefSeq" id="WP_190705582.1">
    <property type="nucleotide sequence ID" value="NZ_JAMPKX010000006.1"/>
</dbReference>
<dbReference type="Pfam" id="PF13414">
    <property type="entry name" value="TPR_11"/>
    <property type="match status" value="1"/>
</dbReference>
<dbReference type="PROSITE" id="PS50005">
    <property type="entry name" value="TPR"/>
    <property type="match status" value="3"/>
</dbReference>
<dbReference type="PANTHER" id="PTHR44858">
    <property type="entry name" value="TETRATRICOPEPTIDE REPEAT PROTEIN 6"/>
    <property type="match status" value="1"/>
</dbReference>
<dbReference type="PROSITE" id="PS50293">
    <property type="entry name" value="TPR_REGION"/>
    <property type="match status" value="1"/>
</dbReference>
<accession>A0ABV0K604</accession>
<protein>
    <submittedName>
        <fullName evidence="4">Tetratricopeptide repeat protein</fullName>
    </submittedName>
</protein>
<evidence type="ECO:0000256" key="1">
    <source>
        <dbReference type="ARBA" id="ARBA00022737"/>
    </source>
</evidence>
<evidence type="ECO:0000313" key="4">
    <source>
        <dbReference type="EMBL" id="MEP0948143.1"/>
    </source>
</evidence>
<dbReference type="Pfam" id="PF00515">
    <property type="entry name" value="TPR_1"/>
    <property type="match status" value="1"/>
</dbReference>
<feature type="repeat" description="TPR" evidence="3">
    <location>
        <begin position="95"/>
        <end position="128"/>
    </location>
</feature>
<dbReference type="InterPro" id="IPR011990">
    <property type="entry name" value="TPR-like_helical_dom_sf"/>
</dbReference>
<dbReference type="EMBL" id="JAMPKX010000006">
    <property type="protein sequence ID" value="MEP0948143.1"/>
    <property type="molecule type" value="Genomic_DNA"/>
</dbReference>
<sequence>MTFWPQPTQDITPQPRTPIPFPWKGRLIAAIVCLLLWTGWVLPARAQSTPADLSPQVVQEISDLRQKAFTASQKGQFVEAETYWSQLIDYLPNEAALWSNRGNVRVSQNKLAEALEDYNQAVTLAPEQPDPYLNRGAALEGLGRWEDAIADYSQVLALNPDDAAAYNNRGNAQAGLGNWETALADYQKAVDLDPKFAFARVNAALAEYQLGNAEEAIRQFRSLTRRYPNFADARAALTAALWGQGQSGEAESNWVAVMGLDHRYRDLDWVGTVRRWPPAMVAALEKFLHL</sequence>
<evidence type="ECO:0000256" key="2">
    <source>
        <dbReference type="ARBA" id="ARBA00022803"/>
    </source>
</evidence>
<evidence type="ECO:0000256" key="3">
    <source>
        <dbReference type="PROSITE-ProRule" id="PRU00339"/>
    </source>
</evidence>
<keyword evidence="1" id="KW-0677">Repeat</keyword>
<proteinExistence type="predicted"/>
<organism evidence="4 5">
    <name type="scientific">Leptolyngbya subtilissima DQ-A4</name>
    <dbReference type="NCBI Taxonomy" id="2933933"/>
    <lineage>
        <taxon>Bacteria</taxon>
        <taxon>Bacillati</taxon>
        <taxon>Cyanobacteriota</taxon>
        <taxon>Cyanophyceae</taxon>
        <taxon>Leptolyngbyales</taxon>
        <taxon>Leptolyngbyaceae</taxon>
        <taxon>Leptolyngbya group</taxon>
        <taxon>Leptolyngbya</taxon>
    </lineage>
</organism>
<dbReference type="SMART" id="SM00028">
    <property type="entry name" value="TPR"/>
    <property type="match status" value="5"/>
</dbReference>
<dbReference type="SUPFAM" id="SSF48452">
    <property type="entry name" value="TPR-like"/>
    <property type="match status" value="1"/>
</dbReference>
<dbReference type="InterPro" id="IPR050498">
    <property type="entry name" value="Ycf3"/>
</dbReference>
<dbReference type="PANTHER" id="PTHR44858:SF1">
    <property type="entry name" value="UDP-N-ACETYLGLUCOSAMINE--PEPTIDE N-ACETYLGLUCOSAMINYLTRANSFERASE SPINDLY-RELATED"/>
    <property type="match status" value="1"/>
</dbReference>
<dbReference type="Proteomes" id="UP001482513">
    <property type="component" value="Unassembled WGS sequence"/>
</dbReference>
<feature type="repeat" description="TPR" evidence="3">
    <location>
        <begin position="129"/>
        <end position="162"/>
    </location>
</feature>
<keyword evidence="5" id="KW-1185">Reference proteome</keyword>
<name>A0ABV0K604_9CYAN</name>
<dbReference type="InterPro" id="IPR019734">
    <property type="entry name" value="TPR_rpt"/>
</dbReference>
<evidence type="ECO:0000313" key="5">
    <source>
        <dbReference type="Proteomes" id="UP001482513"/>
    </source>
</evidence>
<gene>
    <name evidence="4" type="ORF">NC992_14760</name>
</gene>
<reference evidence="4 5" key="1">
    <citation type="submission" date="2022-04" db="EMBL/GenBank/DDBJ databases">
        <title>Positive selection, recombination, and allopatry shape intraspecific diversity of widespread and dominant cyanobacteria.</title>
        <authorList>
            <person name="Wei J."/>
            <person name="Shu W."/>
            <person name="Hu C."/>
        </authorList>
    </citation>
    <scope>NUCLEOTIDE SEQUENCE [LARGE SCALE GENOMIC DNA]</scope>
    <source>
        <strain evidence="4 5">DQ-A4</strain>
    </source>
</reference>
<comment type="caution">
    <text evidence="4">The sequence shown here is derived from an EMBL/GenBank/DDBJ whole genome shotgun (WGS) entry which is preliminary data.</text>
</comment>
<feature type="repeat" description="TPR" evidence="3">
    <location>
        <begin position="163"/>
        <end position="196"/>
    </location>
</feature>
<dbReference type="Pfam" id="PF13432">
    <property type="entry name" value="TPR_16"/>
    <property type="match status" value="1"/>
</dbReference>